<dbReference type="Proteomes" id="UP000189703">
    <property type="component" value="Unplaced"/>
</dbReference>
<gene>
    <name evidence="2" type="primary">LOC104611701</name>
</gene>
<evidence type="ECO:0000313" key="2">
    <source>
        <dbReference type="RefSeq" id="XP_010277177.1"/>
    </source>
</evidence>
<keyword evidence="1" id="KW-1185">Reference proteome</keyword>
<organism evidence="1 2">
    <name type="scientific">Nelumbo nucifera</name>
    <name type="common">Sacred lotus</name>
    <dbReference type="NCBI Taxonomy" id="4432"/>
    <lineage>
        <taxon>Eukaryota</taxon>
        <taxon>Viridiplantae</taxon>
        <taxon>Streptophyta</taxon>
        <taxon>Embryophyta</taxon>
        <taxon>Tracheophyta</taxon>
        <taxon>Spermatophyta</taxon>
        <taxon>Magnoliopsida</taxon>
        <taxon>Proteales</taxon>
        <taxon>Nelumbonaceae</taxon>
        <taxon>Nelumbo</taxon>
    </lineage>
</organism>
<dbReference type="KEGG" id="nnu:104611701"/>
<protein>
    <submittedName>
        <fullName evidence="2">Uncharacterized protein LOC104611701 isoform X2</fullName>
    </submittedName>
</protein>
<proteinExistence type="predicted"/>
<name>A0A1U8B7Y9_NELNU</name>
<dbReference type="RefSeq" id="XP_010277177.1">
    <property type="nucleotide sequence ID" value="XM_010278875.2"/>
</dbReference>
<reference evidence="2" key="1">
    <citation type="submission" date="2025-08" db="UniProtKB">
        <authorList>
            <consortium name="RefSeq"/>
        </authorList>
    </citation>
    <scope>IDENTIFICATION</scope>
</reference>
<sequence length="126" mass="14957">MASSCMRWRKMWLKRKSTMEELYWRVPEMEKCCLCMENSYGRHIETKIELNLISTRQSRHLPATGSSCSWNFHGWRYNSGGTIEALICHRENYSNQLIIAHSTRVCKVCCFKNLSETIVQLWLLYN</sequence>
<dbReference type="AlphaFoldDB" id="A0A1U8B7Y9"/>
<evidence type="ECO:0000313" key="1">
    <source>
        <dbReference type="Proteomes" id="UP000189703"/>
    </source>
</evidence>
<accession>A0A1U8B7Y9</accession>
<dbReference type="GeneID" id="104611701"/>